<name>X1VZ80_9ZZZZ</name>
<keyword evidence="1" id="KW-0175">Coiled coil</keyword>
<accession>X1VZ80</accession>
<protein>
    <submittedName>
        <fullName evidence="3">Uncharacterized protein</fullName>
    </submittedName>
</protein>
<evidence type="ECO:0000256" key="2">
    <source>
        <dbReference type="SAM" id="Phobius"/>
    </source>
</evidence>
<organism evidence="3">
    <name type="scientific">marine sediment metagenome</name>
    <dbReference type="NCBI Taxonomy" id="412755"/>
    <lineage>
        <taxon>unclassified sequences</taxon>
        <taxon>metagenomes</taxon>
        <taxon>ecological metagenomes</taxon>
    </lineage>
</organism>
<keyword evidence="2" id="KW-0472">Membrane</keyword>
<sequence>SSEEIPISACLRLLTSPVGHYSSNLYMISTFIKLIYFIIKSQFNNSHHMEDTIMEINERQPFESFLSPRQLTELKILSIKTNIAFHELLAMPSIISLLEKLNNTTELNNELNNKEMILRNKVFINKNKEVLKKTQKALDQLG</sequence>
<reference evidence="3" key="1">
    <citation type="journal article" date="2014" name="Front. Microbiol.">
        <title>High frequency of phylogenetically diverse reductive dehalogenase-homologous genes in deep subseafloor sedimentary metagenomes.</title>
        <authorList>
            <person name="Kawai M."/>
            <person name="Futagami T."/>
            <person name="Toyoda A."/>
            <person name="Takaki Y."/>
            <person name="Nishi S."/>
            <person name="Hori S."/>
            <person name="Arai W."/>
            <person name="Tsubouchi T."/>
            <person name="Morono Y."/>
            <person name="Uchiyama I."/>
            <person name="Ito T."/>
            <person name="Fujiyama A."/>
            <person name="Inagaki F."/>
            <person name="Takami H."/>
        </authorList>
    </citation>
    <scope>NUCLEOTIDE SEQUENCE</scope>
    <source>
        <strain evidence="3">Expedition CK06-06</strain>
    </source>
</reference>
<comment type="caution">
    <text evidence="3">The sequence shown here is derived from an EMBL/GenBank/DDBJ whole genome shotgun (WGS) entry which is preliminary data.</text>
</comment>
<evidence type="ECO:0000313" key="3">
    <source>
        <dbReference type="EMBL" id="GAJ17990.1"/>
    </source>
</evidence>
<dbReference type="AlphaFoldDB" id="X1VZ80"/>
<feature type="non-terminal residue" evidence="3">
    <location>
        <position position="1"/>
    </location>
</feature>
<proteinExistence type="predicted"/>
<keyword evidence="2" id="KW-1133">Transmembrane helix</keyword>
<gene>
    <name evidence="3" type="ORF">S12H4_54873</name>
</gene>
<evidence type="ECO:0000256" key="1">
    <source>
        <dbReference type="SAM" id="Coils"/>
    </source>
</evidence>
<dbReference type="EMBL" id="BARW01035129">
    <property type="protein sequence ID" value="GAJ17990.1"/>
    <property type="molecule type" value="Genomic_DNA"/>
</dbReference>
<feature type="transmembrane region" description="Helical" evidence="2">
    <location>
        <begin position="21"/>
        <end position="39"/>
    </location>
</feature>
<keyword evidence="2" id="KW-0812">Transmembrane</keyword>
<feature type="coiled-coil region" evidence="1">
    <location>
        <begin position="94"/>
        <end position="121"/>
    </location>
</feature>